<accession>A0ABR0QLV9</accession>
<name>A0ABR0QLV9_GOSAR</name>
<evidence type="ECO:0000313" key="1">
    <source>
        <dbReference type="EMBL" id="KAK5840340.1"/>
    </source>
</evidence>
<evidence type="ECO:0000313" key="2">
    <source>
        <dbReference type="Proteomes" id="UP001358586"/>
    </source>
</evidence>
<gene>
    <name evidence="1" type="ORF">PVK06_009234</name>
</gene>
<proteinExistence type="predicted"/>
<sequence length="116" mass="12962">MCSILSSGLSSNVNKLSGIVRHWYKSTTSLCPGDICIDLAIAFAKTPSEKADDWDFFLSRLRKYCLRHVAVNYHEQLESKAQHVQVIIMDDGPASTTTPDLGFLGASRMTLPRLFR</sequence>
<reference evidence="1 2" key="1">
    <citation type="submission" date="2023-03" db="EMBL/GenBank/DDBJ databases">
        <title>WGS of Gossypium arboreum.</title>
        <authorList>
            <person name="Yu D."/>
        </authorList>
    </citation>
    <scope>NUCLEOTIDE SEQUENCE [LARGE SCALE GENOMIC DNA]</scope>
    <source>
        <tissue evidence="1">Leaf</tissue>
    </source>
</reference>
<organism evidence="1 2">
    <name type="scientific">Gossypium arboreum</name>
    <name type="common">Tree cotton</name>
    <name type="synonym">Gossypium nanking</name>
    <dbReference type="NCBI Taxonomy" id="29729"/>
    <lineage>
        <taxon>Eukaryota</taxon>
        <taxon>Viridiplantae</taxon>
        <taxon>Streptophyta</taxon>
        <taxon>Embryophyta</taxon>
        <taxon>Tracheophyta</taxon>
        <taxon>Spermatophyta</taxon>
        <taxon>Magnoliopsida</taxon>
        <taxon>eudicotyledons</taxon>
        <taxon>Gunneridae</taxon>
        <taxon>Pentapetalae</taxon>
        <taxon>rosids</taxon>
        <taxon>malvids</taxon>
        <taxon>Malvales</taxon>
        <taxon>Malvaceae</taxon>
        <taxon>Malvoideae</taxon>
        <taxon>Gossypium</taxon>
    </lineage>
</organism>
<dbReference type="EMBL" id="JARKNE010000003">
    <property type="protein sequence ID" value="KAK5840340.1"/>
    <property type="molecule type" value="Genomic_DNA"/>
</dbReference>
<comment type="caution">
    <text evidence="1">The sequence shown here is derived from an EMBL/GenBank/DDBJ whole genome shotgun (WGS) entry which is preliminary data.</text>
</comment>
<keyword evidence="2" id="KW-1185">Reference proteome</keyword>
<dbReference type="Proteomes" id="UP001358586">
    <property type="component" value="Chromosome 3"/>
</dbReference>
<protein>
    <submittedName>
        <fullName evidence="1">Uncharacterized protein</fullName>
    </submittedName>
</protein>